<keyword evidence="1" id="KW-0732">Signal</keyword>
<accession>A0A1E5GS58</accession>
<keyword evidence="3" id="KW-1185">Reference proteome</keyword>
<dbReference type="RefSeq" id="WP_069635393.1">
    <property type="nucleotide sequence ID" value="NZ_JXKZ01000010.1"/>
</dbReference>
<feature type="signal peptide" evidence="1">
    <location>
        <begin position="1"/>
        <end position="21"/>
    </location>
</feature>
<protein>
    <submittedName>
        <fullName evidence="2">Uncharacterized protein</fullName>
    </submittedName>
</protein>
<proteinExistence type="predicted"/>
<dbReference type="EMBL" id="MIKB01000015">
    <property type="protein sequence ID" value="OEG15509.1"/>
    <property type="molecule type" value="Genomic_DNA"/>
</dbReference>
<evidence type="ECO:0000313" key="3">
    <source>
        <dbReference type="Proteomes" id="UP000094764"/>
    </source>
</evidence>
<dbReference type="STRING" id="903983.BCR23_08555"/>
<dbReference type="AlphaFoldDB" id="A0A1E5GS58"/>
<reference evidence="3" key="1">
    <citation type="submission" date="2016-09" db="EMBL/GenBank/DDBJ databases">
        <authorList>
            <person name="Gulvik C.A."/>
        </authorList>
    </citation>
    <scope>NUCLEOTIDE SEQUENCE [LARGE SCALE GENOMIC DNA]</scope>
    <source>
        <strain evidence="3">LMG 26306</strain>
    </source>
</reference>
<comment type="caution">
    <text evidence="2">The sequence shown here is derived from an EMBL/GenBank/DDBJ whole genome shotgun (WGS) entry which is preliminary data.</text>
</comment>
<dbReference type="OrthoDB" id="2174819at2"/>
<dbReference type="Proteomes" id="UP000094764">
    <property type="component" value="Unassembled WGS sequence"/>
</dbReference>
<gene>
    <name evidence="2" type="ORF">BCR23_08555</name>
</gene>
<name>A0A1E5GS58_9ENTE</name>
<feature type="chain" id="PRO_5039054620" evidence="1">
    <location>
        <begin position="22"/>
        <end position="440"/>
    </location>
</feature>
<evidence type="ECO:0000256" key="1">
    <source>
        <dbReference type="SAM" id="SignalP"/>
    </source>
</evidence>
<organism evidence="2 3">
    <name type="scientific">Enterococcus quebecensis</name>
    <dbReference type="NCBI Taxonomy" id="903983"/>
    <lineage>
        <taxon>Bacteria</taxon>
        <taxon>Bacillati</taxon>
        <taxon>Bacillota</taxon>
        <taxon>Bacilli</taxon>
        <taxon>Lactobacillales</taxon>
        <taxon>Enterococcaceae</taxon>
        <taxon>Enterococcus</taxon>
    </lineage>
</organism>
<sequence>MVKIKNVAGVLCFGLSLGLFAIGGAQKVAAAELLTSNIDLNGYAATVTTKADGTNVLTTRKGEYLLTKDAALYSSKTITITLDNTKPVEMGAIDAKRTLEFRGNGQLHVNTTDEVGINVGEHLKAFKFTKYGKGYISATASGTGVFVHNEIQMDGGTVEGFGKNYGVYSENDIKPYNDSVLKGTSSEGTGIYAYRDIYAWKGATVVGEGHVSGARSIIAHIQAEGAGSSITGISTNINSQYAALHADKQMLRAYSGAVVREEYKKPTFEITEDAPVFVTDYASVSRNMKDMKNYTWISEPDNIFLNNQGGLLGDMSKGTPKELKIVGSRQESKVNKNEVTQLKTNGKHEVIFSETPTRFALPVTTKHWVLDHATGEYKLYEEKVYTIEIGNMFKVNDYVHDFGATEWDLTKVDRQDFEVVKDGGEYVVNYYYDVDMPMGS</sequence>
<evidence type="ECO:0000313" key="2">
    <source>
        <dbReference type="EMBL" id="OEG15509.1"/>
    </source>
</evidence>